<evidence type="ECO:0000313" key="2">
    <source>
        <dbReference type="EMBL" id="CAA9332858.1"/>
    </source>
</evidence>
<proteinExistence type="predicted"/>
<feature type="non-terminal residue" evidence="2">
    <location>
        <position position="110"/>
    </location>
</feature>
<dbReference type="EMBL" id="CADCUI010000009">
    <property type="protein sequence ID" value="CAA9332858.1"/>
    <property type="molecule type" value="Genomic_DNA"/>
</dbReference>
<feature type="region of interest" description="Disordered" evidence="1">
    <location>
        <begin position="1"/>
        <end position="79"/>
    </location>
</feature>
<feature type="compositionally biased region" description="Basic residues" evidence="1">
    <location>
        <begin position="35"/>
        <end position="44"/>
    </location>
</feature>
<feature type="non-terminal residue" evidence="2">
    <location>
        <position position="1"/>
    </location>
</feature>
<reference evidence="2" key="1">
    <citation type="submission" date="2020-02" db="EMBL/GenBank/DDBJ databases">
        <authorList>
            <person name="Meier V. D."/>
        </authorList>
    </citation>
    <scope>NUCLEOTIDE SEQUENCE</scope>
    <source>
        <strain evidence="2">AVDCRST_MAG34</strain>
    </source>
</reference>
<dbReference type="AlphaFoldDB" id="A0A6J4LHZ5"/>
<evidence type="ECO:0000256" key="1">
    <source>
        <dbReference type="SAM" id="MobiDB-lite"/>
    </source>
</evidence>
<name>A0A6J4LHZ5_9ACTN</name>
<accession>A0A6J4LHZ5</accession>
<sequence>EERPDPGGRRRDAARGARVRRPGQQLRLVGAGRAQPRRRRRRLLRQGDPQCRGGQSPGRLRGGGRRGAGSRTRGRRCRRVARGAARRRCGDLRRTSAYRCRAPRDRGLVL</sequence>
<protein>
    <submittedName>
        <fullName evidence="2">Uncharacterized protein</fullName>
    </submittedName>
</protein>
<organism evidence="2">
    <name type="scientific">uncultured Nocardioidaceae bacterium</name>
    <dbReference type="NCBI Taxonomy" id="253824"/>
    <lineage>
        <taxon>Bacteria</taxon>
        <taxon>Bacillati</taxon>
        <taxon>Actinomycetota</taxon>
        <taxon>Actinomycetes</taxon>
        <taxon>Propionibacteriales</taxon>
        <taxon>Nocardioidaceae</taxon>
        <taxon>environmental samples</taxon>
    </lineage>
</organism>
<feature type="compositionally biased region" description="Basic and acidic residues" evidence="1">
    <location>
        <begin position="1"/>
        <end position="15"/>
    </location>
</feature>
<gene>
    <name evidence="2" type="ORF">AVDCRST_MAG34-371</name>
</gene>